<dbReference type="InterPro" id="IPR005835">
    <property type="entry name" value="NTP_transferase_dom"/>
</dbReference>
<dbReference type="PANTHER" id="PTHR43197:SF1">
    <property type="entry name" value="UTP--GLUCOSE-1-PHOSPHATE URIDYLYLTRANSFERASE"/>
    <property type="match status" value="1"/>
</dbReference>
<evidence type="ECO:0000256" key="2">
    <source>
        <dbReference type="ARBA" id="ARBA00012415"/>
    </source>
</evidence>
<evidence type="ECO:0000256" key="4">
    <source>
        <dbReference type="ARBA" id="ARBA00022695"/>
    </source>
</evidence>
<comment type="caution">
    <text evidence="7">The sequence shown here is derived from an EMBL/GenBank/DDBJ whole genome shotgun (WGS) entry which is preliminary data.</text>
</comment>
<dbReference type="InterPro" id="IPR029044">
    <property type="entry name" value="Nucleotide-diphossugar_trans"/>
</dbReference>
<dbReference type="Gene3D" id="3.90.550.10">
    <property type="entry name" value="Spore Coat Polysaccharide Biosynthesis Protein SpsA, Chain A"/>
    <property type="match status" value="1"/>
</dbReference>
<reference evidence="7" key="2">
    <citation type="journal article" date="2014" name="ISME J.">
        <title>Microbial stratification in low pH oxic and suboxic macroscopic growths along an acid mine drainage.</title>
        <authorList>
            <person name="Mendez-Garcia C."/>
            <person name="Mesa V."/>
            <person name="Sprenger R.R."/>
            <person name="Richter M."/>
            <person name="Diez M.S."/>
            <person name="Solano J."/>
            <person name="Bargiela R."/>
            <person name="Golyshina O.V."/>
            <person name="Manteca A."/>
            <person name="Ramos J.L."/>
            <person name="Gallego J.R."/>
            <person name="Llorente I."/>
            <person name="Martins Dos Santos V.A."/>
            <person name="Jensen O.N."/>
            <person name="Pelaez A.I."/>
            <person name="Sanchez J."/>
            <person name="Ferrer M."/>
        </authorList>
    </citation>
    <scope>NUCLEOTIDE SEQUENCE</scope>
</reference>
<feature type="non-terminal residue" evidence="7">
    <location>
        <position position="1"/>
    </location>
</feature>
<reference evidence="7" key="1">
    <citation type="submission" date="2013-08" db="EMBL/GenBank/DDBJ databases">
        <authorList>
            <person name="Mendez C."/>
            <person name="Richter M."/>
            <person name="Ferrer M."/>
            <person name="Sanchez J."/>
        </authorList>
    </citation>
    <scope>NUCLEOTIDE SEQUENCE</scope>
</reference>
<dbReference type="InterPro" id="IPR005771">
    <property type="entry name" value="GalU_uridylyltTrfase_bac/arc"/>
</dbReference>
<evidence type="ECO:0000259" key="6">
    <source>
        <dbReference type="Pfam" id="PF00483"/>
    </source>
</evidence>
<name>T1A9H4_9ZZZZ</name>
<dbReference type="EMBL" id="AUZY01010711">
    <property type="protein sequence ID" value="EQD37549.1"/>
    <property type="molecule type" value="Genomic_DNA"/>
</dbReference>
<dbReference type="EC" id="2.7.7.9" evidence="2"/>
<evidence type="ECO:0000256" key="5">
    <source>
        <dbReference type="ARBA" id="ARBA00048128"/>
    </source>
</evidence>
<dbReference type="SUPFAM" id="SSF53448">
    <property type="entry name" value="Nucleotide-diphospho-sugar transferases"/>
    <property type="match status" value="1"/>
</dbReference>
<dbReference type="PANTHER" id="PTHR43197">
    <property type="entry name" value="UTP--GLUCOSE-1-PHOSPHATE URIDYLYLTRANSFERASE"/>
    <property type="match status" value="1"/>
</dbReference>
<keyword evidence="3 7" id="KW-0808">Transferase</keyword>
<comment type="catalytic activity">
    <reaction evidence="5">
        <text>alpha-D-glucose 1-phosphate + UTP + H(+) = UDP-alpha-D-glucose + diphosphate</text>
        <dbReference type="Rhea" id="RHEA:19889"/>
        <dbReference type="ChEBI" id="CHEBI:15378"/>
        <dbReference type="ChEBI" id="CHEBI:33019"/>
        <dbReference type="ChEBI" id="CHEBI:46398"/>
        <dbReference type="ChEBI" id="CHEBI:58601"/>
        <dbReference type="ChEBI" id="CHEBI:58885"/>
        <dbReference type="EC" id="2.7.7.9"/>
    </reaction>
</comment>
<comment type="similarity">
    <text evidence="1">Belongs to the UDPGP type 2 family.</text>
</comment>
<gene>
    <name evidence="7" type="ORF">B1B_16109</name>
</gene>
<dbReference type="GO" id="GO:0006011">
    <property type="term" value="P:UDP-alpha-D-glucose metabolic process"/>
    <property type="evidence" value="ECO:0007669"/>
    <property type="project" value="InterPro"/>
</dbReference>
<keyword evidence="4 7" id="KW-0548">Nucleotidyltransferase</keyword>
<accession>T1A9H4</accession>
<feature type="domain" description="Nucleotidyl transferase" evidence="6">
    <location>
        <begin position="4"/>
        <end position="85"/>
    </location>
</feature>
<dbReference type="Pfam" id="PF00483">
    <property type="entry name" value="NTP_transferase"/>
    <property type="match status" value="1"/>
</dbReference>
<proteinExistence type="inferred from homology"/>
<evidence type="ECO:0000313" key="7">
    <source>
        <dbReference type="EMBL" id="EQD37549.1"/>
    </source>
</evidence>
<evidence type="ECO:0000256" key="3">
    <source>
        <dbReference type="ARBA" id="ARBA00022679"/>
    </source>
</evidence>
<evidence type="ECO:0000256" key="1">
    <source>
        <dbReference type="ARBA" id="ARBA00006890"/>
    </source>
</evidence>
<sequence length="122" mass="13399">PGAFRLEHLVEKPHAADAPSRLALTGAYLLSPSIFDAIRATPPGPRGEVELTDALDRLAQREPMVGVVTEGLRYDTGTPPLWLETNVRFALRDPLYRSRLLRVMREEGALVPPSPTAATARF</sequence>
<organism evidence="7">
    <name type="scientific">mine drainage metagenome</name>
    <dbReference type="NCBI Taxonomy" id="410659"/>
    <lineage>
        <taxon>unclassified sequences</taxon>
        <taxon>metagenomes</taxon>
        <taxon>ecological metagenomes</taxon>
    </lineage>
</organism>
<dbReference type="AlphaFoldDB" id="T1A9H4"/>
<dbReference type="GO" id="GO:0003983">
    <property type="term" value="F:UTP:glucose-1-phosphate uridylyltransferase activity"/>
    <property type="evidence" value="ECO:0007669"/>
    <property type="project" value="UniProtKB-EC"/>
</dbReference>
<protein>
    <recommendedName>
        <fullName evidence="2">UTP--glucose-1-phosphate uridylyltransferase</fullName>
        <ecNumber evidence="2">2.7.7.9</ecNumber>
    </recommendedName>
</protein>